<dbReference type="InterPro" id="IPR041517">
    <property type="entry name" value="DEGP_PDZ"/>
</dbReference>
<dbReference type="Gene3D" id="2.40.10.10">
    <property type="entry name" value="Trypsin-like serine proteases"/>
    <property type="match status" value="2"/>
</dbReference>
<dbReference type="SUPFAM" id="SSF50494">
    <property type="entry name" value="Trypsin-like serine proteases"/>
    <property type="match status" value="1"/>
</dbReference>
<dbReference type="PANTHER" id="PTHR45980">
    <property type="match status" value="1"/>
</dbReference>
<organism evidence="6 7">
    <name type="scientific">Vitrella brassicaformis (strain CCMP3155)</name>
    <dbReference type="NCBI Taxonomy" id="1169540"/>
    <lineage>
        <taxon>Eukaryota</taxon>
        <taxon>Sar</taxon>
        <taxon>Alveolata</taxon>
        <taxon>Colpodellida</taxon>
        <taxon>Vitrellaceae</taxon>
        <taxon>Vitrella</taxon>
    </lineage>
</organism>
<dbReference type="PhylomeDB" id="A0A0G4GY50"/>
<keyword evidence="2" id="KW-0645">Protease</keyword>
<sequence length="527" mass="58039">MASNLQVFSLHQRRSNASSHLSDCDADEGLAQTHTSILKLHCTHGPPRHGQPWTHLKQFQSTATGFVYSVPEGWEDKMNTGGAGDEGEAKVGVIDHVPTILTNAHAVEHAKLVQVQKKTDPKKYEARVLFVGPDCDLALLTVKDTTFWQGLQPVRCTQSIAMEEPVTVVGFPTGGDNTSVTLGVVSRITTMPYDNMSAELLVIQTDAAINPGNSGGPALNKNKECVGIAFSSLQEEDVENIGYVIPISVVEHFLTDCQRNGRYTGFGDPGFSVKTLENQDMRRALGLTDKQGHHGVIVSKVHAASPAAGLIKLDDIILQVDNHDINLDATIQIPSGERVNYGWLFAQKFVGDKAEIVLMRESAIHTVTLPIDTLQLQVPAHLKDPTTPEYLIVGGCVFVVLSEPYLQYEYGASTFDTKAPGPLIHMWREVRDLTEPGGQVVLLSHVLAHESTAGFEKIRNVILKKFNRTPVKNLRHLVDLVENNTEPWLRFDLDMGFVVILDAKTYKAHEEDIMKRSLIPRNKSANL</sequence>
<dbReference type="EMBL" id="CDMY01000869">
    <property type="protein sequence ID" value="CEM35896.1"/>
    <property type="molecule type" value="Genomic_DNA"/>
</dbReference>
<dbReference type="SUPFAM" id="SSF50156">
    <property type="entry name" value="PDZ domain-like"/>
    <property type="match status" value="1"/>
</dbReference>
<keyword evidence="4" id="KW-0720">Serine protease</keyword>
<evidence type="ECO:0000256" key="2">
    <source>
        <dbReference type="ARBA" id="ARBA00022670"/>
    </source>
</evidence>
<dbReference type="Gene3D" id="3.20.190.20">
    <property type="match status" value="1"/>
</dbReference>
<proteinExistence type="inferred from homology"/>
<reference evidence="6 7" key="1">
    <citation type="submission" date="2014-11" db="EMBL/GenBank/DDBJ databases">
        <authorList>
            <person name="Zhu J."/>
            <person name="Qi W."/>
            <person name="Song R."/>
        </authorList>
    </citation>
    <scope>NUCLEOTIDE SEQUENCE [LARGE SCALE GENOMIC DNA]</scope>
</reference>
<dbReference type="InterPro" id="IPR001478">
    <property type="entry name" value="PDZ"/>
</dbReference>
<dbReference type="PANTHER" id="PTHR45980:SF18">
    <property type="entry name" value="PROTEASE DO-LIKE 9"/>
    <property type="match status" value="1"/>
</dbReference>
<dbReference type="Pfam" id="PF17815">
    <property type="entry name" value="PDZ_3"/>
    <property type="match status" value="1"/>
</dbReference>
<gene>
    <name evidence="6" type="ORF">Vbra_18994</name>
</gene>
<dbReference type="PRINTS" id="PR00834">
    <property type="entry name" value="PROTEASES2C"/>
</dbReference>
<dbReference type="PROSITE" id="PS50106">
    <property type="entry name" value="PDZ"/>
    <property type="match status" value="1"/>
</dbReference>
<evidence type="ECO:0000313" key="7">
    <source>
        <dbReference type="Proteomes" id="UP000041254"/>
    </source>
</evidence>
<dbReference type="OrthoDB" id="4217619at2759"/>
<dbReference type="InterPro" id="IPR046449">
    <property type="entry name" value="DEGP_PDZ_sf"/>
</dbReference>
<name>A0A0G4GY50_VITBC</name>
<dbReference type="InParanoid" id="A0A0G4GY50"/>
<keyword evidence="7" id="KW-1185">Reference proteome</keyword>
<keyword evidence="3" id="KW-0378">Hydrolase</keyword>
<dbReference type="GO" id="GO:0006508">
    <property type="term" value="P:proteolysis"/>
    <property type="evidence" value="ECO:0007669"/>
    <property type="project" value="UniProtKB-KW"/>
</dbReference>
<comment type="similarity">
    <text evidence="1">Belongs to the peptidase S1C family.</text>
</comment>
<dbReference type="InterPro" id="IPR009003">
    <property type="entry name" value="Peptidase_S1_PA"/>
</dbReference>
<dbReference type="Gene3D" id="2.30.42.10">
    <property type="match status" value="1"/>
</dbReference>
<dbReference type="VEuPathDB" id="CryptoDB:Vbra_18994"/>
<evidence type="ECO:0000256" key="1">
    <source>
        <dbReference type="ARBA" id="ARBA00010541"/>
    </source>
</evidence>
<dbReference type="InterPro" id="IPR036034">
    <property type="entry name" value="PDZ_sf"/>
</dbReference>
<feature type="domain" description="PDZ" evidence="5">
    <location>
        <begin position="273"/>
        <end position="325"/>
    </location>
</feature>
<dbReference type="Proteomes" id="UP000041254">
    <property type="component" value="Unassembled WGS sequence"/>
</dbReference>
<evidence type="ECO:0000256" key="4">
    <source>
        <dbReference type="ARBA" id="ARBA00022825"/>
    </source>
</evidence>
<evidence type="ECO:0000313" key="6">
    <source>
        <dbReference type="EMBL" id="CEM35896.1"/>
    </source>
</evidence>
<evidence type="ECO:0000259" key="5">
    <source>
        <dbReference type="PROSITE" id="PS50106"/>
    </source>
</evidence>
<dbReference type="InterPro" id="IPR043504">
    <property type="entry name" value="Peptidase_S1_PA_chymotrypsin"/>
</dbReference>
<dbReference type="Pfam" id="PF13365">
    <property type="entry name" value="Trypsin_2"/>
    <property type="match status" value="1"/>
</dbReference>
<accession>A0A0G4GY50</accession>
<dbReference type="GO" id="GO:0004252">
    <property type="term" value="F:serine-type endopeptidase activity"/>
    <property type="evidence" value="ECO:0007669"/>
    <property type="project" value="InterPro"/>
</dbReference>
<protein>
    <recommendedName>
        <fullName evidence="5">PDZ domain-containing protein</fullName>
    </recommendedName>
</protein>
<dbReference type="AlphaFoldDB" id="A0A0G4GY50"/>
<dbReference type="InterPro" id="IPR001940">
    <property type="entry name" value="Peptidase_S1C"/>
</dbReference>
<dbReference type="OMA" id="HCEPNYS"/>
<dbReference type="STRING" id="1169540.A0A0G4GY50"/>
<evidence type="ECO:0000256" key="3">
    <source>
        <dbReference type="ARBA" id="ARBA00022801"/>
    </source>
</evidence>